<evidence type="ECO:0000256" key="2">
    <source>
        <dbReference type="SAM" id="SignalP"/>
    </source>
</evidence>
<evidence type="ECO:0000313" key="3">
    <source>
        <dbReference type="EMBL" id="GMN45989.1"/>
    </source>
</evidence>
<evidence type="ECO:0008006" key="5">
    <source>
        <dbReference type="Google" id="ProtNLM"/>
    </source>
</evidence>
<reference evidence="3" key="1">
    <citation type="submission" date="2023-07" db="EMBL/GenBank/DDBJ databases">
        <title>draft genome sequence of fig (Ficus carica).</title>
        <authorList>
            <person name="Takahashi T."/>
            <person name="Nishimura K."/>
        </authorList>
    </citation>
    <scope>NUCLEOTIDE SEQUENCE</scope>
</reference>
<gene>
    <name evidence="3" type="ORF">TIFTF001_015174</name>
</gene>
<evidence type="ECO:0000313" key="4">
    <source>
        <dbReference type="Proteomes" id="UP001187192"/>
    </source>
</evidence>
<proteinExistence type="predicted"/>
<dbReference type="Proteomes" id="UP001187192">
    <property type="component" value="Unassembled WGS sequence"/>
</dbReference>
<evidence type="ECO:0000256" key="1">
    <source>
        <dbReference type="SAM" id="MobiDB-lite"/>
    </source>
</evidence>
<feature type="signal peptide" evidence="2">
    <location>
        <begin position="1"/>
        <end position="22"/>
    </location>
</feature>
<keyword evidence="2" id="KW-0732">Signal</keyword>
<feature type="region of interest" description="Disordered" evidence="1">
    <location>
        <begin position="77"/>
        <end position="105"/>
    </location>
</feature>
<comment type="caution">
    <text evidence="3">The sequence shown here is derived from an EMBL/GenBank/DDBJ whole genome shotgun (WGS) entry which is preliminary data.</text>
</comment>
<organism evidence="3 4">
    <name type="scientific">Ficus carica</name>
    <name type="common">Common fig</name>
    <dbReference type="NCBI Taxonomy" id="3494"/>
    <lineage>
        <taxon>Eukaryota</taxon>
        <taxon>Viridiplantae</taxon>
        <taxon>Streptophyta</taxon>
        <taxon>Embryophyta</taxon>
        <taxon>Tracheophyta</taxon>
        <taxon>Spermatophyta</taxon>
        <taxon>Magnoliopsida</taxon>
        <taxon>eudicotyledons</taxon>
        <taxon>Gunneridae</taxon>
        <taxon>Pentapetalae</taxon>
        <taxon>rosids</taxon>
        <taxon>fabids</taxon>
        <taxon>Rosales</taxon>
        <taxon>Moraceae</taxon>
        <taxon>Ficeae</taxon>
        <taxon>Ficus</taxon>
    </lineage>
</organism>
<protein>
    <recommendedName>
        <fullName evidence="5">Secreted protein</fullName>
    </recommendedName>
</protein>
<dbReference type="EMBL" id="BTGU01000021">
    <property type="protein sequence ID" value="GMN45989.1"/>
    <property type="molecule type" value="Genomic_DNA"/>
</dbReference>
<name>A0AA87ZY82_FICCA</name>
<sequence>MSSFAAKLVALILLFGLGVNLATSTLLPFGDMKRLRSHVFDCRGVFRRVTARKEGNFGCENLEAVDQHKPVPSRSLRVFRLSPPPSPIQNRQKALRVPAPSPRNA</sequence>
<accession>A0AA87ZY82</accession>
<keyword evidence="4" id="KW-1185">Reference proteome</keyword>
<feature type="chain" id="PRO_5041723429" description="Secreted protein" evidence="2">
    <location>
        <begin position="23"/>
        <end position="105"/>
    </location>
</feature>
<dbReference type="AlphaFoldDB" id="A0AA87ZY82"/>